<keyword evidence="6" id="KW-0150">Chloroplast</keyword>
<organism evidence="6">
    <name type="scientific">Neoizziella asiatica</name>
    <dbReference type="NCBI Taxonomy" id="1077397"/>
    <lineage>
        <taxon>Eukaryota</taxon>
        <taxon>Rhodophyta</taxon>
        <taxon>Florideophyceae</taxon>
        <taxon>Nemaliophycidae</taxon>
        <taxon>Nemaliales</taxon>
        <taxon>Liagoraceae</taxon>
        <taxon>Neoizziella</taxon>
    </lineage>
</organism>
<dbReference type="InterPro" id="IPR050063">
    <property type="entry name" value="Ribosomal_protein_uL29"/>
</dbReference>
<accession>A0A1G4NX17</accession>
<dbReference type="EMBL" id="LT622872">
    <property type="protein sequence ID" value="SCW23231.1"/>
    <property type="molecule type" value="Genomic_DNA"/>
</dbReference>
<dbReference type="AlphaFoldDB" id="A0A1G4NX17"/>
<name>A0A1G4NX17_9FLOR</name>
<proteinExistence type="inferred from homology"/>
<comment type="similarity">
    <text evidence="1 5">Belongs to the universal ribosomal protein uL29 family.</text>
</comment>
<reference evidence="6" key="2">
    <citation type="submission" date="2016-10" db="EMBL/GenBank/DDBJ databases">
        <authorList>
            <person name="de Groot N.N."/>
        </authorList>
    </citation>
    <scope>NUCLEOTIDE SEQUENCE</scope>
    <source>
        <strain evidence="6">J.0154</strain>
    </source>
</reference>
<evidence type="ECO:0000256" key="1">
    <source>
        <dbReference type="ARBA" id="ARBA00009254"/>
    </source>
</evidence>
<dbReference type="GO" id="GO:0022625">
    <property type="term" value="C:cytosolic large ribosomal subunit"/>
    <property type="evidence" value="ECO:0007669"/>
    <property type="project" value="TreeGrafter"/>
</dbReference>
<dbReference type="Pfam" id="PF00831">
    <property type="entry name" value="Ribosomal_L29"/>
    <property type="match status" value="1"/>
</dbReference>
<geneLocation type="chloroplast" evidence="6"/>
<dbReference type="InterPro" id="IPR036049">
    <property type="entry name" value="Ribosomal_uL29_sf"/>
</dbReference>
<gene>
    <name evidence="5 6" type="primary">rpl29</name>
    <name evidence="6" type="ORF">J0154_170</name>
</gene>
<comment type="subcellular location">
    <subcellularLocation>
        <location evidence="5">Plastid</location>
        <location evidence="5">Chloroplast</location>
    </subcellularLocation>
</comment>
<evidence type="ECO:0000313" key="6">
    <source>
        <dbReference type="EMBL" id="SCW23231.1"/>
    </source>
</evidence>
<dbReference type="InterPro" id="IPR018254">
    <property type="entry name" value="Ribosomal_uL29_CS"/>
</dbReference>
<dbReference type="NCBIfam" id="TIGR00012">
    <property type="entry name" value="L29"/>
    <property type="match status" value="1"/>
</dbReference>
<keyword evidence="3 5" id="KW-0687">Ribonucleoprotein</keyword>
<keyword evidence="6" id="KW-0934">Plastid</keyword>
<dbReference type="PANTHER" id="PTHR10916">
    <property type="entry name" value="60S RIBOSOMAL PROTEIN L35/50S RIBOSOMAL PROTEIN L29"/>
    <property type="match status" value="1"/>
</dbReference>
<dbReference type="CDD" id="cd00427">
    <property type="entry name" value="Ribosomal_L29_HIP"/>
    <property type="match status" value="1"/>
</dbReference>
<dbReference type="RefSeq" id="YP_009314776.1">
    <property type="nucleotide sequence ID" value="NC_031663.1"/>
</dbReference>
<dbReference type="GO" id="GO:0006412">
    <property type="term" value="P:translation"/>
    <property type="evidence" value="ECO:0007669"/>
    <property type="project" value="UniProtKB-UniRule"/>
</dbReference>
<evidence type="ECO:0000256" key="3">
    <source>
        <dbReference type="ARBA" id="ARBA00023274"/>
    </source>
</evidence>
<keyword evidence="2 5" id="KW-0689">Ribosomal protein</keyword>
<evidence type="ECO:0000256" key="4">
    <source>
        <dbReference type="ARBA" id="ARBA00040028"/>
    </source>
</evidence>
<dbReference type="GO" id="GO:0009507">
    <property type="term" value="C:chloroplast"/>
    <property type="evidence" value="ECO:0007669"/>
    <property type="project" value="UniProtKB-SubCell"/>
</dbReference>
<protein>
    <recommendedName>
        <fullName evidence="4 5">Large ribosomal subunit protein uL29c</fullName>
    </recommendedName>
</protein>
<dbReference type="InterPro" id="IPR001854">
    <property type="entry name" value="Ribosomal_uL29"/>
</dbReference>
<dbReference type="SUPFAM" id="SSF46561">
    <property type="entry name" value="Ribosomal protein L29 (L29p)"/>
    <property type="match status" value="1"/>
</dbReference>
<evidence type="ECO:0000256" key="2">
    <source>
        <dbReference type="ARBA" id="ARBA00022980"/>
    </source>
</evidence>
<evidence type="ECO:0000256" key="5">
    <source>
        <dbReference type="HAMAP-Rule" id="MF_00374"/>
    </source>
</evidence>
<dbReference type="PANTHER" id="PTHR10916:SF0">
    <property type="entry name" value="LARGE RIBOSOMAL SUBUNIT PROTEIN UL29C"/>
    <property type="match status" value="1"/>
</dbReference>
<dbReference type="GO" id="GO:0003735">
    <property type="term" value="F:structural constituent of ribosome"/>
    <property type="evidence" value="ECO:0007669"/>
    <property type="project" value="InterPro"/>
</dbReference>
<dbReference type="PROSITE" id="PS00579">
    <property type="entry name" value="RIBOSOMAL_L29"/>
    <property type="match status" value="1"/>
</dbReference>
<dbReference type="Gene3D" id="1.10.287.310">
    <property type="match status" value="1"/>
</dbReference>
<sequence>MPIISLQEIRDMKNTDIDEQILEIKKILLDYRIKQATRQSLKPHLIKRYKKQLAKIMTIKHERIIYKTIK</sequence>
<dbReference type="HAMAP" id="MF_00374">
    <property type="entry name" value="Ribosomal_uL29"/>
    <property type="match status" value="1"/>
</dbReference>
<dbReference type="GeneID" id="29999795"/>
<reference evidence="6" key="1">
    <citation type="submission" date="2016-10" db="EMBL/GenBank/DDBJ databases">
        <title>Chloroplast genomes as a tool to resolve red algal phylogenies: a case study in the Nemaliales.</title>
        <authorList>
            <person name="Costa J.F."/>
            <person name="Lin S.M."/>
            <person name="Macaya E.C."/>
            <person name="Fernandez-Garcia C."/>
            <person name="Verbruggen H."/>
        </authorList>
    </citation>
    <scope>NUCLEOTIDE SEQUENCE</scope>
    <source>
        <strain evidence="6">J.0154</strain>
    </source>
</reference>